<proteinExistence type="predicted"/>
<accession>A0ACB9ZWL0</accession>
<sequence>MVGLPLPLMLGFCRHHSGGKTPTANGFPLECGRYKMLNRGSSIKGGDLGKDLDPILPLKEDSHQSAIRETSNYSLIMSTNGRMPTQSHYEGTSDPSRMNLNETLRSMQQFIEGLARQFRSIARDIEELKNGKSSATMKKRFRDNLGGFNSPYHQRPFENVSSGYLGRPQVRDGRRGGLGGRGYHRPQDEFQRHEAWHEDNLYEDYGDNPHPKKEDTPNVPFKDHPKPKVEEKGRLITNQTSTFLGDVVNFKVLEVGANMEQAIQDWLIFKSAFKEGSFHGFTSCYKKFINDLSILASLLMDEPKKKTRFTWKLCMSLFEIASNQAYCFPILYSSFEVDYGDNLLKSSDLTLLLIDHALSLGELMKVEFVKYILFKDHDAIDVHNKMFAKK</sequence>
<dbReference type="EMBL" id="CM044707">
    <property type="protein sequence ID" value="KAI5653020.1"/>
    <property type="molecule type" value="Genomic_DNA"/>
</dbReference>
<comment type="caution">
    <text evidence="1">The sequence shown here is derived from an EMBL/GenBank/DDBJ whole genome shotgun (WGS) entry which is preliminary data.</text>
</comment>
<organism evidence="1 2">
    <name type="scientific">Catharanthus roseus</name>
    <name type="common">Madagascar periwinkle</name>
    <name type="synonym">Vinca rosea</name>
    <dbReference type="NCBI Taxonomy" id="4058"/>
    <lineage>
        <taxon>Eukaryota</taxon>
        <taxon>Viridiplantae</taxon>
        <taxon>Streptophyta</taxon>
        <taxon>Embryophyta</taxon>
        <taxon>Tracheophyta</taxon>
        <taxon>Spermatophyta</taxon>
        <taxon>Magnoliopsida</taxon>
        <taxon>eudicotyledons</taxon>
        <taxon>Gunneridae</taxon>
        <taxon>Pentapetalae</taxon>
        <taxon>asterids</taxon>
        <taxon>lamiids</taxon>
        <taxon>Gentianales</taxon>
        <taxon>Apocynaceae</taxon>
        <taxon>Rauvolfioideae</taxon>
        <taxon>Vinceae</taxon>
        <taxon>Catharanthinae</taxon>
        <taxon>Catharanthus</taxon>
    </lineage>
</organism>
<evidence type="ECO:0000313" key="2">
    <source>
        <dbReference type="Proteomes" id="UP001060085"/>
    </source>
</evidence>
<gene>
    <name evidence="1" type="ORF">M9H77_30207</name>
</gene>
<keyword evidence="2" id="KW-1185">Reference proteome</keyword>
<dbReference type="Proteomes" id="UP001060085">
    <property type="component" value="Linkage Group LG07"/>
</dbReference>
<protein>
    <submittedName>
        <fullName evidence="1">Uncharacterized protein</fullName>
    </submittedName>
</protein>
<reference evidence="2" key="1">
    <citation type="journal article" date="2023" name="Nat. Plants">
        <title>Single-cell RNA sequencing provides a high-resolution roadmap for understanding the multicellular compartmentation of specialized metabolism.</title>
        <authorList>
            <person name="Sun S."/>
            <person name="Shen X."/>
            <person name="Li Y."/>
            <person name="Li Y."/>
            <person name="Wang S."/>
            <person name="Li R."/>
            <person name="Zhang H."/>
            <person name="Shen G."/>
            <person name="Guo B."/>
            <person name="Wei J."/>
            <person name="Xu J."/>
            <person name="St-Pierre B."/>
            <person name="Chen S."/>
            <person name="Sun C."/>
        </authorList>
    </citation>
    <scope>NUCLEOTIDE SEQUENCE [LARGE SCALE GENOMIC DNA]</scope>
</reference>
<name>A0ACB9ZWL0_CATRO</name>
<evidence type="ECO:0000313" key="1">
    <source>
        <dbReference type="EMBL" id="KAI5653020.1"/>
    </source>
</evidence>